<evidence type="ECO:0000259" key="4">
    <source>
        <dbReference type="PROSITE" id="PS51857"/>
    </source>
</evidence>
<keyword evidence="6" id="KW-1185">Reference proteome</keyword>
<evidence type="ECO:0000313" key="6">
    <source>
        <dbReference type="Proteomes" id="UP001596183"/>
    </source>
</evidence>
<dbReference type="Gene3D" id="6.20.370.130">
    <property type="match status" value="1"/>
</dbReference>
<name>A0ABW0XRB4_9ACTN</name>
<dbReference type="InterPro" id="IPR002059">
    <property type="entry name" value="CSP_DNA-bd"/>
</dbReference>
<dbReference type="PROSITE" id="PS51857">
    <property type="entry name" value="CSD_2"/>
    <property type="match status" value="1"/>
</dbReference>
<comment type="caution">
    <text evidence="5">The sequence shown here is derived from an EMBL/GenBank/DDBJ whole genome shotgun (WGS) entry which is preliminary data.</text>
</comment>
<accession>A0ABW0XRB4</accession>
<organism evidence="5 6">
    <name type="scientific">Streptomyces incanus</name>
    <dbReference type="NCBI Taxonomy" id="887453"/>
    <lineage>
        <taxon>Bacteria</taxon>
        <taxon>Bacillati</taxon>
        <taxon>Actinomycetota</taxon>
        <taxon>Actinomycetes</taxon>
        <taxon>Kitasatosporales</taxon>
        <taxon>Streptomycetaceae</taxon>
        <taxon>Streptomyces</taxon>
    </lineage>
</organism>
<dbReference type="PANTHER" id="PTHR11544">
    <property type="entry name" value="COLD SHOCK DOMAIN CONTAINING PROTEINS"/>
    <property type="match status" value="1"/>
</dbReference>
<keyword evidence="2" id="KW-0963">Cytoplasm</keyword>
<sequence>MATGKVKWFNPDKGFGFIQQDGGGPDVFVHFSAIQTTGFKELHEDDRVSYDVTQGPKGPQAENVVVES</sequence>
<dbReference type="EMBL" id="JBHSPC010000041">
    <property type="protein sequence ID" value="MFC5671624.1"/>
    <property type="molecule type" value="Genomic_DNA"/>
</dbReference>
<gene>
    <name evidence="5" type="ORF">ACFP2V_16290</name>
</gene>
<dbReference type="PIRSF" id="PIRSF002599">
    <property type="entry name" value="Cold_shock_A"/>
    <property type="match status" value="1"/>
</dbReference>
<protein>
    <submittedName>
        <fullName evidence="5">Cold-shock protein</fullName>
    </submittedName>
</protein>
<dbReference type="SMART" id="SM00357">
    <property type="entry name" value="CSP"/>
    <property type="match status" value="1"/>
</dbReference>
<dbReference type="SUPFAM" id="SSF50249">
    <property type="entry name" value="Nucleic acid-binding proteins"/>
    <property type="match status" value="1"/>
</dbReference>
<reference evidence="6" key="1">
    <citation type="journal article" date="2019" name="Int. J. Syst. Evol. Microbiol.">
        <title>The Global Catalogue of Microorganisms (GCM) 10K type strain sequencing project: providing services to taxonomists for standard genome sequencing and annotation.</title>
        <authorList>
            <consortium name="The Broad Institute Genomics Platform"/>
            <consortium name="The Broad Institute Genome Sequencing Center for Infectious Disease"/>
            <person name="Wu L."/>
            <person name="Ma J."/>
        </authorList>
    </citation>
    <scope>NUCLEOTIDE SEQUENCE [LARGE SCALE GENOMIC DNA]</scope>
    <source>
        <strain evidence="6">JCM 13852</strain>
    </source>
</reference>
<dbReference type="Pfam" id="PF00313">
    <property type="entry name" value="CSD"/>
    <property type="match status" value="1"/>
</dbReference>
<comment type="subcellular location">
    <subcellularLocation>
        <location evidence="1 3">Cytoplasm</location>
    </subcellularLocation>
</comment>
<dbReference type="InterPro" id="IPR012156">
    <property type="entry name" value="Cold_shock_CspA"/>
</dbReference>
<feature type="domain" description="CSD" evidence="4">
    <location>
        <begin position="1"/>
        <end position="66"/>
    </location>
</feature>
<dbReference type="RefSeq" id="WP_381212047.1">
    <property type="nucleotide sequence ID" value="NZ_JBHSPC010000041.1"/>
</dbReference>
<dbReference type="InterPro" id="IPR012340">
    <property type="entry name" value="NA-bd_OB-fold"/>
</dbReference>
<evidence type="ECO:0000256" key="2">
    <source>
        <dbReference type="ARBA" id="ARBA00022490"/>
    </source>
</evidence>
<dbReference type="Proteomes" id="UP001596183">
    <property type="component" value="Unassembled WGS sequence"/>
</dbReference>
<dbReference type="Gene3D" id="2.40.50.140">
    <property type="entry name" value="Nucleic acid-binding proteins"/>
    <property type="match status" value="1"/>
</dbReference>
<dbReference type="CDD" id="cd04458">
    <property type="entry name" value="CSP_CDS"/>
    <property type="match status" value="1"/>
</dbReference>
<evidence type="ECO:0000256" key="3">
    <source>
        <dbReference type="RuleBase" id="RU000408"/>
    </source>
</evidence>
<proteinExistence type="predicted"/>
<dbReference type="PROSITE" id="PS00352">
    <property type="entry name" value="CSD_1"/>
    <property type="match status" value="1"/>
</dbReference>
<evidence type="ECO:0000313" key="5">
    <source>
        <dbReference type="EMBL" id="MFC5671624.1"/>
    </source>
</evidence>
<dbReference type="InterPro" id="IPR019844">
    <property type="entry name" value="CSD_CS"/>
</dbReference>
<dbReference type="PRINTS" id="PR00050">
    <property type="entry name" value="COLDSHOCK"/>
</dbReference>
<dbReference type="InterPro" id="IPR011129">
    <property type="entry name" value="CSD"/>
</dbReference>
<dbReference type="InterPro" id="IPR050181">
    <property type="entry name" value="Cold_shock_domain"/>
</dbReference>
<evidence type="ECO:0000256" key="1">
    <source>
        <dbReference type="ARBA" id="ARBA00004496"/>
    </source>
</evidence>